<dbReference type="CDD" id="cd06410">
    <property type="entry name" value="PB1_UP2"/>
    <property type="match status" value="1"/>
</dbReference>
<dbReference type="SUPFAM" id="SSF54277">
    <property type="entry name" value="CAD &amp; PB1 domains"/>
    <property type="match status" value="1"/>
</dbReference>
<feature type="compositionally biased region" description="Polar residues" evidence="1">
    <location>
        <begin position="1"/>
        <end position="10"/>
    </location>
</feature>
<feature type="region of interest" description="Disordered" evidence="1">
    <location>
        <begin position="233"/>
        <end position="271"/>
    </location>
</feature>
<evidence type="ECO:0000313" key="3">
    <source>
        <dbReference type="EMBL" id="KAI3920063.1"/>
    </source>
</evidence>
<dbReference type="PANTHER" id="PTHR31066">
    <property type="entry name" value="OS05G0427100 PROTEIN-RELATED"/>
    <property type="match status" value="1"/>
</dbReference>
<dbReference type="SMART" id="SM00666">
    <property type="entry name" value="PB1"/>
    <property type="match status" value="1"/>
</dbReference>
<feature type="compositionally biased region" description="Basic and acidic residues" evidence="1">
    <location>
        <begin position="13"/>
        <end position="27"/>
    </location>
</feature>
<feature type="region of interest" description="Disordered" evidence="1">
    <location>
        <begin position="1"/>
        <end position="32"/>
    </location>
</feature>
<feature type="compositionally biased region" description="Basic and acidic residues" evidence="1">
    <location>
        <begin position="243"/>
        <end position="256"/>
    </location>
</feature>
<keyword evidence="4" id="KW-1185">Reference proteome</keyword>
<accession>A0AAD4SU81</accession>
<protein>
    <recommendedName>
        <fullName evidence="2">PB1 domain-containing protein</fullName>
    </recommendedName>
</protein>
<dbReference type="InterPro" id="IPR000270">
    <property type="entry name" value="PB1_dom"/>
</dbReference>
<feature type="domain" description="PB1" evidence="2">
    <location>
        <begin position="56"/>
        <end position="155"/>
    </location>
</feature>
<evidence type="ECO:0000313" key="4">
    <source>
        <dbReference type="Proteomes" id="UP001202328"/>
    </source>
</evidence>
<gene>
    <name evidence="3" type="ORF">MKW98_001319</name>
</gene>
<dbReference type="EMBL" id="JAJJMB010008870">
    <property type="protein sequence ID" value="KAI3920063.1"/>
    <property type="molecule type" value="Genomic_DNA"/>
</dbReference>
<reference evidence="3" key="1">
    <citation type="submission" date="2022-04" db="EMBL/GenBank/DDBJ databases">
        <title>A functionally conserved STORR gene fusion in Papaver species that diverged 16.8 million years ago.</title>
        <authorList>
            <person name="Catania T."/>
        </authorList>
    </citation>
    <scope>NUCLEOTIDE SEQUENCE</scope>
    <source>
        <strain evidence="3">S-188037</strain>
    </source>
</reference>
<organism evidence="3 4">
    <name type="scientific">Papaver atlanticum</name>
    <dbReference type="NCBI Taxonomy" id="357466"/>
    <lineage>
        <taxon>Eukaryota</taxon>
        <taxon>Viridiplantae</taxon>
        <taxon>Streptophyta</taxon>
        <taxon>Embryophyta</taxon>
        <taxon>Tracheophyta</taxon>
        <taxon>Spermatophyta</taxon>
        <taxon>Magnoliopsida</taxon>
        <taxon>Ranunculales</taxon>
        <taxon>Papaveraceae</taxon>
        <taxon>Papaveroideae</taxon>
        <taxon>Papaver</taxon>
    </lineage>
</organism>
<proteinExistence type="predicted"/>
<dbReference type="Pfam" id="PF00564">
    <property type="entry name" value="PB1"/>
    <property type="match status" value="1"/>
</dbReference>
<dbReference type="Proteomes" id="UP001202328">
    <property type="component" value="Unassembled WGS sequence"/>
</dbReference>
<evidence type="ECO:0000259" key="2">
    <source>
        <dbReference type="SMART" id="SM00666"/>
    </source>
</evidence>
<dbReference type="Gene3D" id="3.10.20.90">
    <property type="entry name" value="Phosphatidylinositol 3-kinase Catalytic Subunit, Chain A, domain 1"/>
    <property type="match status" value="1"/>
</dbReference>
<evidence type="ECO:0000256" key="1">
    <source>
        <dbReference type="SAM" id="MobiDB-lite"/>
    </source>
</evidence>
<sequence>MENYYTQPTYPSDSRDSSPRSSTREIDCENSWPDQEQNNYKVKFMCSYGGKILPRPHDNQLTYIGGETKILSVDRNIKFSGIISKLNSLSDYNDVYFKYQLPGEDLDALISVTNDEDLEHMMVEFDRLIVNHRSNSGSNGGSNKPARLRLFLFSLNNNNNPSSPTSSNVSTDNQKTTNQQWFVDALNSVNNPSMNQSLDSSVSSPPAAAKVPSDFLFGFEKAQLQNNSNIPAKLQQQTQQQEIRQELHRDVSDQSLKKSSAGSDSSAKEEIRQMVGETIVSRAEMQRQINEIQRLQIANHEQAMFQRQTDEMLARAFHGEHYIQKNPDQQPKLVPVMAPAAATATTVTPMASSQVPTLPTNVPTGYWQQQERQVTVSGGYHVGPSGIVDQPPPLQQHPQQQQHQAYLLHAPAGYAPNNMYQQTRPVSGQVNQGPQHGYYGTPQQRVMQDVYREPVYGMGPPPPQPTRMAGGGGYGDGVSMVRTPALPVSGVPVGTESGYTTQMGYDSTGRQVYYTTATGGGGVVVPTPSQTDARQTTGVVNQDGIAKVVLKTPQPQ</sequence>
<dbReference type="InterPro" id="IPR053198">
    <property type="entry name" value="Gynoecium_Dev_Regulator"/>
</dbReference>
<comment type="caution">
    <text evidence="3">The sequence shown here is derived from an EMBL/GenBank/DDBJ whole genome shotgun (WGS) entry which is preliminary data.</text>
</comment>
<dbReference type="AlphaFoldDB" id="A0AAD4SU81"/>
<dbReference type="PANTHER" id="PTHR31066:SF85">
    <property type="entry name" value="OS02G0809100 PROTEIN"/>
    <property type="match status" value="1"/>
</dbReference>
<name>A0AAD4SU81_9MAGN</name>